<dbReference type="EMBL" id="AAKVAS010000005">
    <property type="protein sequence ID" value="ECW0107027.1"/>
    <property type="molecule type" value="Genomic_DNA"/>
</dbReference>
<gene>
    <name evidence="1" type="ORF">F3Q63_07380</name>
</gene>
<comment type="caution">
    <text evidence="1">The sequence shown here is derived from an EMBL/GenBank/DDBJ whole genome shotgun (WGS) entry which is preliminary data.</text>
</comment>
<sequence length="76" mass="8563">MKIEYQDAGMEARLIITCTIFSARKHNYLVDKILMRIPQLREETEGLFIRTTCISGCVADVLLAEEIARECGINSG</sequence>
<protein>
    <submittedName>
        <fullName evidence="1">Uncharacterized protein</fullName>
    </submittedName>
</protein>
<proteinExistence type="predicted"/>
<reference evidence="1" key="1">
    <citation type="submission" date="2019-09" db="EMBL/GenBank/DDBJ databases">
        <authorList>
            <consortium name="GenomeTrakr network: Whole genome sequencing for foodborne pathogen traceback"/>
        </authorList>
    </citation>
    <scope>NUCLEOTIDE SEQUENCE</scope>
    <source>
        <strain evidence="1">AUSMDU00020873</strain>
    </source>
</reference>
<name>A0A612H600_SALET</name>
<dbReference type="AlphaFoldDB" id="A0A612H600"/>
<organism evidence="1">
    <name type="scientific">Salmonella enterica I</name>
    <dbReference type="NCBI Taxonomy" id="59201"/>
    <lineage>
        <taxon>Bacteria</taxon>
        <taxon>Pseudomonadati</taxon>
        <taxon>Pseudomonadota</taxon>
        <taxon>Gammaproteobacteria</taxon>
        <taxon>Enterobacterales</taxon>
        <taxon>Enterobacteriaceae</taxon>
        <taxon>Salmonella</taxon>
    </lineage>
</organism>
<evidence type="ECO:0000313" key="1">
    <source>
        <dbReference type="EMBL" id="ECW0107027.1"/>
    </source>
</evidence>
<accession>A0A612H600</accession>